<keyword evidence="1" id="KW-0255">Endonuclease</keyword>
<sequence length="295" mass="32399">MPRPPRRPPELRRRIFRGSEARRLGLLTPSDLRSTGWRRLFRDVYADADIQLTHEVRAWAAGRYAIPPGAAIGGRSAAALHGASLAGLDDPVEVLSVRDFGPVTGLRIRRGPLAPSQVLAVRDGVRITTPLRTCWDLCRWHPAEEAVAHLDVLLARGVLRAPELTAYLAGQRDEPGWRRVSETVALADPAAESPPASRLRVRLVQAGLPPPVTQFVLAHEGRVIARLGLAWPGARVAVEYAGPWHPSREQLERDRTRLNRVLGAGWLVLHVTAARLHDDFPAVVGEIRAALQARA</sequence>
<reference evidence="2" key="1">
    <citation type="journal article" date="2019" name="Int. J. Syst. Evol. Microbiol.">
        <title>The Global Catalogue of Microorganisms (GCM) 10K type strain sequencing project: providing services to taxonomists for standard genome sequencing and annotation.</title>
        <authorList>
            <consortium name="The Broad Institute Genomics Platform"/>
            <consortium name="The Broad Institute Genome Sequencing Center for Infectious Disease"/>
            <person name="Wu L."/>
            <person name="Ma J."/>
        </authorList>
    </citation>
    <scope>NUCLEOTIDE SEQUENCE [LARGE SCALE GENOMIC DNA]</scope>
    <source>
        <strain evidence="2">CGMCC 4.7289</strain>
    </source>
</reference>
<comment type="caution">
    <text evidence="1">The sequence shown here is derived from an EMBL/GenBank/DDBJ whole genome shotgun (WGS) entry which is preliminary data.</text>
</comment>
<evidence type="ECO:0000313" key="2">
    <source>
        <dbReference type="Proteomes" id="UP001595816"/>
    </source>
</evidence>
<dbReference type="RefSeq" id="WP_253761382.1">
    <property type="nucleotide sequence ID" value="NZ_JAMZDZ010000001.1"/>
</dbReference>
<evidence type="ECO:0000313" key="1">
    <source>
        <dbReference type="EMBL" id="MFC4134466.1"/>
    </source>
</evidence>
<name>A0ABV8LVP2_9ACTN</name>
<keyword evidence="1" id="KW-0378">Hydrolase</keyword>
<protein>
    <submittedName>
        <fullName evidence="1">Endonuclease domain-containing protein</fullName>
    </submittedName>
</protein>
<keyword evidence="2" id="KW-1185">Reference proteome</keyword>
<dbReference type="SUPFAM" id="SSF52980">
    <property type="entry name" value="Restriction endonuclease-like"/>
    <property type="match status" value="1"/>
</dbReference>
<keyword evidence="1" id="KW-0540">Nuclease</keyword>
<dbReference type="GO" id="GO:0004519">
    <property type="term" value="F:endonuclease activity"/>
    <property type="evidence" value="ECO:0007669"/>
    <property type="project" value="UniProtKB-KW"/>
</dbReference>
<dbReference type="InterPro" id="IPR011335">
    <property type="entry name" value="Restrct_endonuc-II-like"/>
</dbReference>
<dbReference type="EMBL" id="JBHSAY010000015">
    <property type="protein sequence ID" value="MFC4134466.1"/>
    <property type="molecule type" value="Genomic_DNA"/>
</dbReference>
<dbReference type="Proteomes" id="UP001595816">
    <property type="component" value="Unassembled WGS sequence"/>
</dbReference>
<organism evidence="1 2">
    <name type="scientific">Hamadaea flava</name>
    <dbReference type="NCBI Taxonomy" id="1742688"/>
    <lineage>
        <taxon>Bacteria</taxon>
        <taxon>Bacillati</taxon>
        <taxon>Actinomycetota</taxon>
        <taxon>Actinomycetes</taxon>
        <taxon>Micromonosporales</taxon>
        <taxon>Micromonosporaceae</taxon>
        <taxon>Hamadaea</taxon>
    </lineage>
</organism>
<proteinExistence type="predicted"/>
<accession>A0ABV8LVP2</accession>
<gene>
    <name evidence="1" type="ORF">ACFOZ4_27970</name>
</gene>